<name>A0A1W9ZUT6_MYCAN</name>
<proteinExistence type="predicted"/>
<dbReference type="Proteomes" id="UP000192284">
    <property type="component" value="Unassembled WGS sequence"/>
</dbReference>
<sequence>MNTAREIAREEILLDGMIDAVHMAVVDWHVKQQHPSASDAEIQNETLETIRSLVGDGLVKTGYRGEDGNFVPESLEQSMQELRESYVAHYDEPGEWMWSCWLELTEKGKQFAVSTAKGHQLARRENERKSLPSND</sequence>
<dbReference type="RefSeq" id="WP_211281261.1">
    <property type="nucleotide sequence ID" value="NZ_JACKTS010000038.1"/>
</dbReference>
<evidence type="ECO:0000313" key="3">
    <source>
        <dbReference type="Proteomes" id="UP000192284"/>
    </source>
</evidence>
<evidence type="ECO:0000256" key="1">
    <source>
        <dbReference type="SAM" id="MobiDB-lite"/>
    </source>
</evidence>
<accession>A0A1W9ZUT6</accession>
<dbReference type="EMBL" id="MVHE01000014">
    <property type="protein sequence ID" value="ORA21531.1"/>
    <property type="molecule type" value="Genomic_DNA"/>
</dbReference>
<comment type="caution">
    <text evidence="2">The sequence shown here is derived from an EMBL/GenBank/DDBJ whole genome shotgun (WGS) entry which is preliminary data.</text>
</comment>
<evidence type="ECO:0000313" key="2">
    <source>
        <dbReference type="EMBL" id="ORA21531.1"/>
    </source>
</evidence>
<reference evidence="2 3" key="1">
    <citation type="submission" date="2017-02" db="EMBL/GenBank/DDBJ databases">
        <title>The new phylogeny of genus Mycobacterium.</title>
        <authorList>
            <person name="Tortoli E."/>
            <person name="Trovato A."/>
            <person name="Cirillo D.M."/>
        </authorList>
    </citation>
    <scope>NUCLEOTIDE SEQUENCE [LARGE SCALE GENOMIC DNA]</scope>
    <source>
        <strain evidence="2 3">DSM 45057</strain>
    </source>
</reference>
<feature type="compositionally biased region" description="Basic and acidic residues" evidence="1">
    <location>
        <begin position="122"/>
        <end position="135"/>
    </location>
</feature>
<gene>
    <name evidence="2" type="ORF">BST12_11975</name>
</gene>
<feature type="region of interest" description="Disordered" evidence="1">
    <location>
        <begin position="116"/>
        <end position="135"/>
    </location>
</feature>
<dbReference type="AlphaFoldDB" id="A0A1W9ZUT6"/>
<keyword evidence="3" id="KW-1185">Reference proteome</keyword>
<organism evidence="2 3">
    <name type="scientific">Mycobacterium angelicum</name>
    <dbReference type="NCBI Taxonomy" id="470074"/>
    <lineage>
        <taxon>Bacteria</taxon>
        <taxon>Bacillati</taxon>
        <taxon>Actinomycetota</taxon>
        <taxon>Actinomycetes</taxon>
        <taxon>Mycobacteriales</taxon>
        <taxon>Mycobacteriaceae</taxon>
        <taxon>Mycobacterium</taxon>
    </lineage>
</organism>
<protein>
    <submittedName>
        <fullName evidence="2">Uncharacterized protein</fullName>
    </submittedName>
</protein>